<proteinExistence type="predicted"/>
<organism evidence="1 2">
    <name type="scientific">Vagococcus fluvialis</name>
    <dbReference type="NCBI Taxonomy" id="2738"/>
    <lineage>
        <taxon>Bacteria</taxon>
        <taxon>Bacillati</taxon>
        <taxon>Bacillota</taxon>
        <taxon>Bacilli</taxon>
        <taxon>Lactobacillales</taxon>
        <taxon>Enterococcaceae</taxon>
        <taxon>Vagococcus</taxon>
    </lineage>
</organism>
<evidence type="ECO:0000313" key="2">
    <source>
        <dbReference type="Proteomes" id="UP000288197"/>
    </source>
</evidence>
<comment type="caution">
    <text evidence="1">The sequence shown here is derived from an EMBL/GenBank/DDBJ whole genome shotgun (WGS) entry which is preliminary data.</text>
</comment>
<gene>
    <name evidence="1" type="ORF">CBF32_04470</name>
</gene>
<dbReference type="EMBL" id="NGJX01000003">
    <property type="protein sequence ID" value="RSU03931.1"/>
    <property type="molecule type" value="Genomic_DNA"/>
</dbReference>
<reference evidence="1 2" key="1">
    <citation type="submission" date="2017-05" db="EMBL/GenBank/DDBJ databases">
        <title>Vagococcus spp. assemblies.</title>
        <authorList>
            <person name="Gulvik C.A."/>
        </authorList>
    </citation>
    <scope>NUCLEOTIDE SEQUENCE [LARGE SCALE GENOMIC DNA]</scope>
    <source>
        <strain evidence="1 2">NCFB 2497</strain>
    </source>
</reference>
<keyword evidence="2" id="KW-1185">Reference proteome</keyword>
<dbReference type="GeneID" id="63145794"/>
<evidence type="ECO:0000313" key="1">
    <source>
        <dbReference type="EMBL" id="RSU03931.1"/>
    </source>
</evidence>
<accession>A0A369B1V4</accession>
<dbReference type="Proteomes" id="UP000288197">
    <property type="component" value="Unassembled WGS sequence"/>
</dbReference>
<dbReference type="AlphaFoldDB" id="A0A369B1V4"/>
<name>A0A369B1V4_9ENTE</name>
<sequence>MSIKQVKTIKIVRTILLTLFFYFMWNRDVGFVITILTIICAGALGETLPKEYKVGNTFLDNKLRWLEVTIEVMIPIIFGVVLSIIL</sequence>
<dbReference type="RefSeq" id="WP_114289013.1">
    <property type="nucleotide sequence ID" value="NZ_JAAVMC010000005.1"/>
</dbReference>
<protein>
    <submittedName>
        <fullName evidence="1">Uncharacterized protein</fullName>
    </submittedName>
</protein>